<dbReference type="AlphaFoldDB" id="A0A242NJG8"/>
<evidence type="ECO:0000313" key="3">
    <source>
        <dbReference type="Proteomes" id="UP000194800"/>
    </source>
</evidence>
<dbReference type="InterPro" id="IPR025320">
    <property type="entry name" value="DUF4225"/>
</dbReference>
<dbReference type="Proteomes" id="UP000194800">
    <property type="component" value="Unassembled WGS sequence"/>
</dbReference>
<gene>
    <name evidence="2" type="ORF">B6C91_06710</name>
    <name evidence="1" type="ORF">B6D08_04685</name>
</gene>
<dbReference type="CDD" id="cd14744">
    <property type="entry name" value="PAAR_CT_2"/>
    <property type="match status" value="1"/>
</dbReference>
<dbReference type="EMBL" id="NARP01000009">
    <property type="protein sequence ID" value="OTQ00410.1"/>
    <property type="molecule type" value="Genomic_DNA"/>
</dbReference>
<name>A0A242NJG8_9GAMM</name>
<evidence type="ECO:0008006" key="5">
    <source>
        <dbReference type="Google" id="ProtNLM"/>
    </source>
</evidence>
<dbReference type="EMBL" id="NART01000023">
    <property type="protein sequence ID" value="OTQ10147.1"/>
    <property type="molecule type" value="Genomic_DNA"/>
</dbReference>
<comment type="caution">
    <text evidence="1">The sequence shown here is derived from an EMBL/GenBank/DDBJ whole genome shotgun (WGS) entry which is preliminary data.</text>
</comment>
<dbReference type="Pfam" id="PF05488">
    <property type="entry name" value="PAAR_motif"/>
    <property type="match status" value="1"/>
</dbReference>
<protein>
    <recommendedName>
        <fullName evidence="5">PAAR domain-containing protein</fullName>
    </recommendedName>
</protein>
<organism evidence="1 4">
    <name type="scientific">Gilliamella apicola</name>
    <dbReference type="NCBI Taxonomy" id="1196095"/>
    <lineage>
        <taxon>Bacteria</taxon>
        <taxon>Pseudomonadati</taxon>
        <taxon>Pseudomonadota</taxon>
        <taxon>Gammaproteobacteria</taxon>
        <taxon>Orbales</taxon>
        <taxon>Orbaceae</taxon>
        <taxon>Gilliamella</taxon>
    </lineage>
</organism>
<dbReference type="Gene3D" id="2.60.200.60">
    <property type="match status" value="1"/>
</dbReference>
<sequence>MTKQVAVLGDMTNYGGRIITASGNGYCGMDGVALLGDLVSCPKCSSTGRIIEGANNFIIDGKPVAYDGCIVACKCSPVGGHRILALNSTIFVGVSGGSVQSNSFAGNRKQLNSENKDENNLIRIDARRLLQCADELCEKHLYHDDIKQAFKQDVEAFANDIVERVESGAMTYEQGAEKIKEEEKSLLDQSLIWISNGLSIFGGAGLTSTGIVLCYTGWGCVVGAPMVAHGLNGIYEGSAGIFNGVMNEIDGGDRDMEVDGPLRKLYQSGAEAIGYDASIGDIIYDVVDLKGSLYGKVKLIPKLNEFGDPVFKLFSYARKDLEMAYKQMSKLMLEVELISDALSVIKIFKNSLNTYIFNKDTEQVVMVVRKPKTIINVKQIVDDCDLIITTANTDEKTPVYYLCNRKDGTEYKKDTNGNIIEDSKE</sequence>
<reference evidence="3 4" key="1">
    <citation type="submission" date="2017-03" db="EMBL/GenBank/DDBJ databases">
        <title>Comparative genomics of honeybee gut symbionts reveal geographically distinct and subgroup specific antibiotic resistance.</title>
        <authorList>
            <person name="Ludvigsen J."/>
            <person name="Porcellato D."/>
            <person name="Labee-Lund T.M."/>
            <person name="Amdam G.V."/>
            <person name="Rudi K."/>
        </authorList>
    </citation>
    <scope>NUCLEOTIDE SEQUENCE [LARGE SCALE GENOMIC DNA]</scope>
    <source>
        <strain evidence="1 4">A-7-12</strain>
        <strain evidence="2 3">A-9-12</strain>
    </source>
</reference>
<proteinExistence type="predicted"/>
<dbReference type="InterPro" id="IPR008727">
    <property type="entry name" value="PAAR_motif"/>
</dbReference>
<dbReference type="Pfam" id="PF13988">
    <property type="entry name" value="DUF4225"/>
    <property type="match status" value="1"/>
</dbReference>
<evidence type="ECO:0000313" key="2">
    <source>
        <dbReference type="EMBL" id="OTQ10147.1"/>
    </source>
</evidence>
<evidence type="ECO:0000313" key="1">
    <source>
        <dbReference type="EMBL" id="OTQ00410.1"/>
    </source>
</evidence>
<evidence type="ECO:0000313" key="4">
    <source>
        <dbReference type="Proteomes" id="UP000194977"/>
    </source>
</evidence>
<dbReference type="Proteomes" id="UP000194977">
    <property type="component" value="Unassembled WGS sequence"/>
</dbReference>
<accession>A0A242NJG8</accession>
<keyword evidence="3" id="KW-1185">Reference proteome</keyword>
<dbReference type="RefSeq" id="WP_086271701.1">
    <property type="nucleotide sequence ID" value="NZ_MZNE01000002.1"/>
</dbReference>
<dbReference type="OrthoDB" id="7021051at2"/>